<gene>
    <name evidence="10" type="ORF">QJU57_00560</name>
</gene>
<organism evidence="10 11">
    <name type="scientific">Phocoenobacter atlanticus subsp. atlanticus</name>
    <dbReference type="NCBI Taxonomy" id="3061285"/>
    <lineage>
        <taxon>Bacteria</taxon>
        <taxon>Pseudomonadati</taxon>
        <taxon>Pseudomonadota</taxon>
        <taxon>Gammaproteobacteria</taxon>
        <taxon>Pasteurellales</taxon>
        <taxon>Pasteurellaceae</taxon>
        <taxon>Phocoenobacter</taxon>
        <taxon>Phocoenobacter atlanticus</taxon>
    </lineage>
</organism>
<name>A0AAW8CGI9_9PAST</name>
<dbReference type="InterPro" id="IPR012910">
    <property type="entry name" value="Plug_dom"/>
</dbReference>
<evidence type="ECO:0000259" key="9">
    <source>
        <dbReference type="Pfam" id="PF07715"/>
    </source>
</evidence>
<dbReference type="Pfam" id="PF07715">
    <property type="entry name" value="Plug"/>
    <property type="match status" value="1"/>
</dbReference>
<sequence>MKKLHKSIILTSTVAVALPVYADNVEQSTINNQQSTINNQQLVENKLSEVVVYGQQNTGLSSTQKITSKEIAKTPVSNGNISDYLKSDPHVRFENSDESNLVRGEIKPAEISINGAEPSQTSYYIDNVNINNDLGTASNGLFDGSMATIPQVQSGQAYFFDANLLSSVVIHDSDVSATLGGFSGGAVVAKTKYYDGTDRVKLRYRTSRSQWTEFNIDEKLRNTFEEAKPKGATAFYQPKYDKYFFSLSAEKSLTDDLGVVFGISRRASDIKQARLISNKETANQNHTRRSDNALVNFNYSSSDNDRFELGLRYSKYREGKFFDVNINSDLYDYHNAYGTTLAWIHSLDSGVLTSTLAYDKFKDQRHSNATHLERTISKKMDSSYNVSTITFEKGGMGDSTLKQQNIHYSMEYAINPFELGKTNHSFSIGGLYQFTKYDFNRKQDVSGTIIQENDMSILGIPIERTERHYSSKKGNVKAKYQNLSLYAEDLIKVGNFEFRPGIRFERDDYLKNTNIAPRFVTRWSPLETTSVSLGLNRYYGRSFAAMKLTEEVFKLDGHDNFRYHDIKSFETPYSDEISLGLNQQFGNFMFNAKFIHRDNKNRIVLREDISTHPFKKEYKKGPDYGVDVYTLQVNNLEPWKLGKTYWNTSLAFNLLKSDFIDNERVLTTDEVVFKGKVMSYGEMQSKVNNSKEDWTISLGVDMAVPDYDLTWTNKVFIKAPIKGFKNTRTWDAKDRTIYTSYDYGTHTQWDTSIRWAPKFGKHSPYIKFDILNVLNKTRRNLNDLALTNPDPYGDAINTSLYSAGREFWLELGYEF</sequence>
<keyword evidence="8" id="KW-0732">Signal</keyword>
<proteinExistence type="inferred from homology"/>
<dbReference type="InterPro" id="IPR037066">
    <property type="entry name" value="Plug_dom_sf"/>
</dbReference>
<evidence type="ECO:0000256" key="2">
    <source>
        <dbReference type="ARBA" id="ARBA00022448"/>
    </source>
</evidence>
<feature type="signal peptide" evidence="8">
    <location>
        <begin position="1"/>
        <end position="22"/>
    </location>
</feature>
<dbReference type="EMBL" id="JASAXT010000001">
    <property type="protein sequence ID" value="MDP8147571.1"/>
    <property type="molecule type" value="Genomic_DNA"/>
</dbReference>
<protein>
    <submittedName>
        <fullName evidence="10">TonB-dependent receptor plug domain-containing protein</fullName>
    </submittedName>
</protein>
<evidence type="ECO:0000256" key="7">
    <source>
        <dbReference type="PROSITE-ProRule" id="PRU01360"/>
    </source>
</evidence>
<feature type="chain" id="PRO_5044004019" evidence="8">
    <location>
        <begin position="23"/>
        <end position="815"/>
    </location>
</feature>
<dbReference type="Gene3D" id="2.40.170.20">
    <property type="entry name" value="TonB-dependent receptor, beta-barrel domain"/>
    <property type="match status" value="1"/>
</dbReference>
<comment type="similarity">
    <text evidence="7">Belongs to the TonB-dependent receptor family.</text>
</comment>
<dbReference type="GO" id="GO:0009279">
    <property type="term" value="C:cell outer membrane"/>
    <property type="evidence" value="ECO:0007669"/>
    <property type="project" value="UniProtKB-SubCell"/>
</dbReference>
<evidence type="ECO:0000256" key="8">
    <source>
        <dbReference type="SAM" id="SignalP"/>
    </source>
</evidence>
<comment type="caution">
    <text evidence="10">The sequence shown here is derived from an EMBL/GenBank/DDBJ whole genome shotgun (WGS) entry which is preliminary data.</text>
</comment>
<dbReference type="InterPro" id="IPR036942">
    <property type="entry name" value="Beta-barrel_TonB_sf"/>
</dbReference>
<keyword evidence="3 7" id="KW-1134">Transmembrane beta strand</keyword>
<dbReference type="Proteomes" id="UP001226020">
    <property type="component" value="Unassembled WGS sequence"/>
</dbReference>
<keyword evidence="2 7" id="KW-0813">Transport</keyword>
<evidence type="ECO:0000256" key="6">
    <source>
        <dbReference type="ARBA" id="ARBA00023237"/>
    </source>
</evidence>
<dbReference type="Gene3D" id="2.170.130.10">
    <property type="entry name" value="TonB-dependent receptor, plug domain"/>
    <property type="match status" value="1"/>
</dbReference>
<keyword evidence="5 7" id="KW-0472">Membrane</keyword>
<accession>A0AAW8CGI9</accession>
<evidence type="ECO:0000256" key="5">
    <source>
        <dbReference type="ARBA" id="ARBA00023136"/>
    </source>
</evidence>
<keyword evidence="6 7" id="KW-0998">Cell outer membrane</keyword>
<reference evidence="10 11" key="1">
    <citation type="journal article" date="2023" name="Front. Microbiol.">
        <title>Phylogeography and host specificity of Pasteurellaceae pathogenic to sea-farmed fish in the north-east Atlantic.</title>
        <authorList>
            <person name="Gulla S."/>
            <person name="Colquhoun D.J."/>
            <person name="Olsen A.B."/>
            <person name="Spilsberg B."/>
            <person name="Lagesen K."/>
            <person name="Aakesson C.P."/>
            <person name="Strom S."/>
            <person name="Manji F."/>
            <person name="Birkbeck T.H."/>
            <person name="Nilsen H.K."/>
        </authorList>
    </citation>
    <scope>NUCLEOTIDE SEQUENCE [LARGE SCALE GENOMIC DNA]</scope>
    <source>
        <strain evidence="10 11">NVIB3131</strain>
    </source>
</reference>
<keyword evidence="4 7" id="KW-0812">Transmembrane</keyword>
<dbReference type="RefSeq" id="WP_306350595.1">
    <property type="nucleotide sequence ID" value="NZ_JASAWV010000001.1"/>
</dbReference>
<dbReference type="AlphaFoldDB" id="A0AAW8CGI9"/>
<dbReference type="SUPFAM" id="SSF56935">
    <property type="entry name" value="Porins"/>
    <property type="match status" value="1"/>
</dbReference>
<feature type="domain" description="TonB-dependent receptor plug" evidence="9">
    <location>
        <begin position="61"/>
        <end position="186"/>
    </location>
</feature>
<keyword evidence="10" id="KW-0675">Receptor</keyword>
<dbReference type="InterPro" id="IPR039426">
    <property type="entry name" value="TonB-dep_rcpt-like"/>
</dbReference>
<evidence type="ECO:0000313" key="11">
    <source>
        <dbReference type="Proteomes" id="UP001226020"/>
    </source>
</evidence>
<keyword evidence="11" id="KW-1185">Reference proteome</keyword>
<comment type="subcellular location">
    <subcellularLocation>
        <location evidence="1 7">Cell outer membrane</location>
        <topology evidence="1 7">Multi-pass membrane protein</topology>
    </subcellularLocation>
</comment>
<evidence type="ECO:0000256" key="1">
    <source>
        <dbReference type="ARBA" id="ARBA00004571"/>
    </source>
</evidence>
<evidence type="ECO:0000256" key="4">
    <source>
        <dbReference type="ARBA" id="ARBA00022692"/>
    </source>
</evidence>
<evidence type="ECO:0000256" key="3">
    <source>
        <dbReference type="ARBA" id="ARBA00022452"/>
    </source>
</evidence>
<dbReference type="PROSITE" id="PS52016">
    <property type="entry name" value="TONB_DEPENDENT_REC_3"/>
    <property type="match status" value="1"/>
</dbReference>
<evidence type="ECO:0000313" key="10">
    <source>
        <dbReference type="EMBL" id="MDP8147571.1"/>
    </source>
</evidence>